<proteinExistence type="inferred from homology"/>
<dbReference type="InterPro" id="IPR018078">
    <property type="entry name" value="DNA-binding_RecF_CS"/>
</dbReference>
<keyword evidence="5 13" id="KW-0235">DNA replication</keyword>
<dbReference type="GO" id="GO:0005737">
    <property type="term" value="C:cytoplasm"/>
    <property type="evidence" value="ECO:0007669"/>
    <property type="project" value="UniProtKB-SubCell"/>
</dbReference>
<dbReference type="InterPro" id="IPR003395">
    <property type="entry name" value="RecF/RecN/SMC_N"/>
</dbReference>
<evidence type="ECO:0000313" key="17">
    <source>
        <dbReference type="EMBL" id="GAC66763.1"/>
    </source>
</evidence>
<keyword evidence="8 13" id="KW-0067">ATP-binding</keyword>
<dbReference type="STRING" id="1223545.GS4_04_00200"/>
<dbReference type="GO" id="GO:0009432">
    <property type="term" value="P:SOS response"/>
    <property type="evidence" value="ECO:0007669"/>
    <property type="project" value="UniProtKB-UniRule"/>
</dbReference>
<sequence>MFVRELHLRDFRSWRAADVELSPGSTIFVGRNGFGKTNVLEALYYLTHLRSHRVSGDGPLVHHGAGTATITSTVENDGRELTVGLTIKAEGSNTATINQSPARRPREIVGILRSVLFAPEDLLLIRGDPGDRRRFLDELVAQRGPRWAAARADYDRVLRQRSALLKTAGAAMRRGGPDADSVISTLDVWDAQLAEHGSQVTAGRIAVLAELEPHFAASYASVAPHSRPTTLRYRASSDVEFDPSTSVEEIAEVLTRRLVELRGKEIDRGVCLVGPHRDEIDVILGTDVAKGYASHGESWSLALALRLGSVELLRAEGIEPVILLDDVFAELDAARRAKLAAFTASAEQLLITAAVGEDIPADIGGRRIEVDIVESGDDRYSVMSGVTADEESGVTADEESGVTADEESGVTADEESGVTADEESGVTGDEESAS</sequence>
<evidence type="ECO:0000256" key="12">
    <source>
        <dbReference type="ARBA" id="ARBA00025401"/>
    </source>
</evidence>
<dbReference type="EMBL" id="BANX01000004">
    <property type="protein sequence ID" value="GAC66763.1"/>
    <property type="molecule type" value="Genomic_DNA"/>
</dbReference>
<dbReference type="eggNOG" id="COG1195">
    <property type="taxonomic scope" value="Bacteria"/>
</dbReference>
<evidence type="ECO:0000256" key="2">
    <source>
        <dbReference type="ARBA" id="ARBA00008016"/>
    </source>
</evidence>
<dbReference type="NCBIfam" id="TIGR00611">
    <property type="entry name" value="recf"/>
    <property type="match status" value="1"/>
</dbReference>
<dbReference type="GO" id="GO:0000731">
    <property type="term" value="P:DNA synthesis involved in DNA repair"/>
    <property type="evidence" value="ECO:0007669"/>
    <property type="project" value="TreeGrafter"/>
</dbReference>
<dbReference type="RefSeq" id="WP_007617278.1">
    <property type="nucleotide sequence ID" value="NZ_BANX01000004.1"/>
</dbReference>
<dbReference type="PROSITE" id="PS00618">
    <property type="entry name" value="RECF_2"/>
    <property type="match status" value="1"/>
</dbReference>
<evidence type="ECO:0000256" key="4">
    <source>
        <dbReference type="ARBA" id="ARBA00022490"/>
    </source>
</evidence>
<dbReference type="PANTHER" id="PTHR32182">
    <property type="entry name" value="DNA REPLICATION AND REPAIR PROTEIN RECF"/>
    <property type="match status" value="1"/>
</dbReference>
<name>M0QDU0_9ACTN</name>
<feature type="binding site" evidence="13">
    <location>
        <begin position="30"/>
        <end position="37"/>
    </location>
    <ligand>
        <name>ATP</name>
        <dbReference type="ChEBI" id="CHEBI:30616"/>
    </ligand>
</feature>
<dbReference type="Gene3D" id="3.40.50.300">
    <property type="entry name" value="P-loop containing nucleotide triphosphate hydrolases"/>
    <property type="match status" value="1"/>
</dbReference>
<keyword evidence="7 13" id="KW-0227">DNA damage</keyword>
<evidence type="ECO:0000256" key="5">
    <source>
        <dbReference type="ARBA" id="ARBA00022705"/>
    </source>
</evidence>
<dbReference type="InterPro" id="IPR027417">
    <property type="entry name" value="P-loop_NTPase"/>
</dbReference>
<dbReference type="GO" id="GO:0003697">
    <property type="term" value="F:single-stranded DNA binding"/>
    <property type="evidence" value="ECO:0007669"/>
    <property type="project" value="UniProtKB-UniRule"/>
</dbReference>
<feature type="compositionally biased region" description="Acidic residues" evidence="15">
    <location>
        <begin position="388"/>
        <end position="434"/>
    </location>
</feature>
<dbReference type="InterPro" id="IPR042174">
    <property type="entry name" value="RecF_2"/>
</dbReference>
<keyword evidence="11 13" id="KW-0742">SOS response</keyword>
<feature type="region of interest" description="Disordered" evidence="15">
    <location>
        <begin position="385"/>
        <end position="434"/>
    </location>
</feature>
<keyword evidence="4 13" id="KW-0963">Cytoplasm</keyword>
<dbReference type="Proteomes" id="UP000011666">
    <property type="component" value="Unassembled WGS sequence"/>
</dbReference>
<gene>
    <name evidence="13 17" type="primary">recF</name>
    <name evidence="17" type="ORF">GS4_04_00200</name>
</gene>
<organism evidence="17 18">
    <name type="scientific">Gordonia soli NBRC 108243</name>
    <dbReference type="NCBI Taxonomy" id="1223545"/>
    <lineage>
        <taxon>Bacteria</taxon>
        <taxon>Bacillati</taxon>
        <taxon>Actinomycetota</taxon>
        <taxon>Actinomycetes</taxon>
        <taxon>Mycobacteriales</taxon>
        <taxon>Gordoniaceae</taxon>
        <taxon>Gordonia</taxon>
    </lineage>
</organism>
<keyword evidence="6 13" id="KW-0547">Nucleotide-binding</keyword>
<comment type="subcellular location">
    <subcellularLocation>
        <location evidence="1 13 14">Cytoplasm</location>
    </subcellularLocation>
</comment>
<keyword evidence="10 13" id="KW-0234">DNA repair</keyword>
<evidence type="ECO:0000259" key="16">
    <source>
        <dbReference type="SMART" id="SM00382"/>
    </source>
</evidence>
<reference evidence="17 18" key="1">
    <citation type="submission" date="2013-01" db="EMBL/GenBank/DDBJ databases">
        <title>Whole genome shotgun sequence of Gordonia soli NBRC 108243.</title>
        <authorList>
            <person name="Isaki-Nakamura S."/>
            <person name="Hosoyama A."/>
            <person name="Tsuchikane K."/>
            <person name="Ando Y."/>
            <person name="Baba S."/>
            <person name="Ohji S."/>
            <person name="Hamada M."/>
            <person name="Tamura T."/>
            <person name="Yamazoe A."/>
            <person name="Yamazaki S."/>
            <person name="Fujita N."/>
        </authorList>
    </citation>
    <scope>NUCLEOTIDE SEQUENCE [LARGE SCALE GENOMIC DNA]</scope>
    <source>
        <strain evidence="17 18">NBRC 108243</strain>
    </source>
</reference>
<dbReference type="InterPro" id="IPR001238">
    <property type="entry name" value="DNA-binding_RecF"/>
</dbReference>
<dbReference type="OrthoDB" id="9803889at2"/>
<dbReference type="GO" id="GO:0005524">
    <property type="term" value="F:ATP binding"/>
    <property type="evidence" value="ECO:0007669"/>
    <property type="project" value="UniProtKB-UniRule"/>
</dbReference>
<dbReference type="Pfam" id="PF02463">
    <property type="entry name" value="SMC_N"/>
    <property type="match status" value="1"/>
</dbReference>
<evidence type="ECO:0000256" key="11">
    <source>
        <dbReference type="ARBA" id="ARBA00023236"/>
    </source>
</evidence>
<keyword evidence="18" id="KW-1185">Reference proteome</keyword>
<feature type="domain" description="AAA+ ATPase" evidence="16">
    <location>
        <begin position="22"/>
        <end position="374"/>
    </location>
</feature>
<evidence type="ECO:0000256" key="8">
    <source>
        <dbReference type="ARBA" id="ARBA00022840"/>
    </source>
</evidence>
<dbReference type="SMART" id="SM00382">
    <property type="entry name" value="AAA"/>
    <property type="match status" value="1"/>
</dbReference>
<dbReference type="AlphaFoldDB" id="M0QDU0"/>
<evidence type="ECO:0000313" key="18">
    <source>
        <dbReference type="Proteomes" id="UP000011666"/>
    </source>
</evidence>
<dbReference type="Gene3D" id="1.20.1050.90">
    <property type="entry name" value="RecF/RecN/SMC, N-terminal domain"/>
    <property type="match status" value="1"/>
</dbReference>
<evidence type="ECO:0000256" key="9">
    <source>
        <dbReference type="ARBA" id="ARBA00023125"/>
    </source>
</evidence>
<dbReference type="SUPFAM" id="SSF52540">
    <property type="entry name" value="P-loop containing nucleoside triphosphate hydrolases"/>
    <property type="match status" value="1"/>
</dbReference>
<keyword evidence="9 13" id="KW-0238">DNA-binding</keyword>
<evidence type="ECO:0000256" key="14">
    <source>
        <dbReference type="RuleBase" id="RU000578"/>
    </source>
</evidence>
<comment type="caution">
    <text evidence="17">The sequence shown here is derived from an EMBL/GenBank/DDBJ whole genome shotgun (WGS) entry which is preliminary data.</text>
</comment>
<evidence type="ECO:0000256" key="6">
    <source>
        <dbReference type="ARBA" id="ARBA00022741"/>
    </source>
</evidence>
<accession>M0QDU0</accession>
<dbReference type="PANTHER" id="PTHR32182:SF0">
    <property type="entry name" value="DNA REPLICATION AND REPAIR PROTEIN RECF"/>
    <property type="match status" value="1"/>
</dbReference>
<evidence type="ECO:0000256" key="1">
    <source>
        <dbReference type="ARBA" id="ARBA00004496"/>
    </source>
</evidence>
<evidence type="ECO:0000256" key="13">
    <source>
        <dbReference type="HAMAP-Rule" id="MF_00365"/>
    </source>
</evidence>
<dbReference type="PROSITE" id="PS00617">
    <property type="entry name" value="RECF_1"/>
    <property type="match status" value="1"/>
</dbReference>
<comment type="function">
    <text evidence="12 13 14">The RecF protein is involved in DNA metabolism; it is required for DNA replication and normal SOS inducibility. RecF binds preferentially to single-stranded, linear DNA. It also seems to bind ATP.</text>
</comment>
<evidence type="ECO:0000256" key="15">
    <source>
        <dbReference type="SAM" id="MobiDB-lite"/>
    </source>
</evidence>
<evidence type="ECO:0000256" key="3">
    <source>
        <dbReference type="ARBA" id="ARBA00020170"/>
    </source>
</evidence>
<dbReference type="GO" id="GO:0006302">
    <property type="term" value="P:double-strand break repair"/>
    <property type="evidence" value="ECO:0007669"/>
    <property type="project" value="TreeGrafter"/>
</dbReference>
<comment type="similarity">
    <text evidence="2 13 14">Belongs to the RecF family.</text>
</comment>
<evidence type="ECO:0000256" key="10">
    <source>
        <dbReference type="ARBA" id="ARBA00023204"/>
    </source>
</evidence>
<evidence type="ECO:0000256" key="7">
    <source>
        <dbReference type="ARBA" id="ARBA00022763"/>
    </source>
</evidence>
<dbReference type="HAMAP" id="MF_00365">
    <property type="entry name" value="RecF"/>
    <property type="match status" value="1"/>
</dbReference>
<dbReference type="InterPro" id="IPR003593">
    <property type="entry name" value="AAA+_ATPase"/>
</dbReference>
<protein>
    <recommendedName>
        <fullName evidence="3 13">DNA replication and repair protein RecF</fullName>
    </recommendedName>
</protein>
<dbReference type="GO" id="GO:0006260">
    <property type="term" value="P:DNA replication"/>
    <property type="evidence" value="ECO:0007669"/>
    <property type="project" value="UniProtKB-UniRule"/>
</dbReference>